<sequence length="1036" mass="116601">MKIKFFIAVLFSVLFSYAQETTGNVEGKITDKQGLSIPFASVIITDTETNFSYGTSSQESGHYVIANIPPGNTYKIEVHFIGYHTYVKTGITIQLGKTLTIDIPLQEENATLDEVVISGKSNRINPSVINTKQLLKTPTISRSVQDLTRNLSEANLNSFGGASNRFNNFNIDGIASNDVVGFQEPASGAAGSSANGTPGSLSRSQPISFGAIKELSVKTSPFDVSIGNFTGANINVVTKNGTNTTKAEIYGYGNNQLLIGSFADGIEQEVNSFYDIQFGGGVGGAIKKDKLFYYVNVEQALSKTPLIGAPGSSGSNISQQTVIDIADKLRTDYNYDPGAFESSDIETASTKIFARLDYNISEKHKLTLRNNFVKSFADNLEWNQAVFNFGNQGYRHNSILNGTTLELNSSLSENTSNILTFGYTKVKEDRSYDGRVFPHIEINDSSNRIFAGTYREASIYNTNLNTFQLTNKLTYYKNNNTITGGLLFQYNDIDYGFLTAWNGRWAYRSVDDFLNDRPSRIRGVYHVTNNSFDFVNNRPSATIDVLTSAFYLQDKIRISDKFSLNLGVRLDNQLLLNDLPLSPLVRNTPEFSNFTNQIEVNPHINPRVSFEYTLDEDKKYKLSGGSGLFTGRIPYLWFAYAEYISGTDYFNVDIRPNGNTVRLEENLGTLAAQQPGLTEINLIDNDFELPREWKTRLHFEAKLPRKFRFTAEATYTDVLKGIFFQSINRRQEFGNYSGADNRLFYNGTRVNDNFTNVFLLSNTNKGYRYNINLGLYKETDNYSGFLGYTNGKSKEISSTVRNSSAANFEWNQAINSHDPDVSFSNFDLRHKFVSSHSYNINFKNKHQIQLSALYTGTSGSPYSVVYQGDVNRDGSSRNDLVYIPANQGEIQLQDITDTNGNVLVSAQEQWNRLDAFIENNDYLRENRGSYAERNGGRTPWNHQLDAKFVYNLPFENNSNLQISLDIFNVLNLIHKNWGRLVFVPNVVNSNFNLLEFRGVQNNQPVYQFTLDENATPWVLDGINSRWRAQLGLKYQF</sequence>
<dbReference type="RefSeq" id="WP_095074724.1">
    <property type="nucleotide sequence ID" value="NZ_LT899436.1"/>
</dbReference>
<dbReference type="InterPro" id="IPR036942">
    <property type="entry name" value="Beta-barrel_TonB_sf"/>
</dbReference>
<feature type="signal peptide" evidence="7">
    <location>
        <begin position="1"/>
        <end position="18"/>
    </location>
</feature>
<dbReference type="EMBL" id="LT899436">
    <property type="protein sequence ID" value="SNR17538.1"/>
    <property type="molecule type" value="Genomic_DNA"/>
</dbReference>
<feature type="domain" description="TonB-dependent transporter Oar-like beta-barrel" evidence="8">
    <location>
        <begin position="341"/>
        <end position="972"/>
    </location>
</feature>
<keyword evidence="7" id="KW-0732">Signal</keyword>
<dbReference type="Pfam" id="PF25183">
    <property type="entry name" value="OMP_b-brl_4"/>
    <property type="match status" value="1"/>
</dbReference>
<keyword evidence="4" id="KW-0812">Transmembrane</keyword>
<dbReference type="SUPFAM" id="SSF56935">
    <property type="entry name" value="Porins"/>
    <property type="match status" value="1"/>
</dbReference>
<evidence type="ECO:0000256" key="3">
    <source>
        <dbReference type="ARBA" id="ARBA00022452"/>
    </source>
</evidence>
<evidence type="ECO:0000259" key="8">
    <source>
        <dbReference type="Pfam" id="PF25183"/>
    </source>
</evidence>
<dbReference type="InterPro" id="IPR008969">
    <property type="entry name" value="CarboxyPept-like_regulatory"/>
</dbReference>
<protein>
    <submittedName>
        <fullName evidence="9">OmpA-related protein</fullName>
    </submittedName>
</protein>
<dbReference type="SUPFAM" id="SSF49464">
    <property type="entry name" value="Carboxypeptidase regulatory domain-like"/>
    <property type="match status" value="1"/>
</dbReference>
<dbReference type="Pfam" id="PF13620">
    <property type="entry name" value="CarboxypepD_reg"/>
    <property type="match status" value="1"/>
</dbReference>
<dbReference type="InterPro" id="IPR057601">
    <property type="entry name" value="Oar-like_b-barrel"/>
</dbReference>
<feature type="chain" id="PRO_5013144893" evidence="7">
    <location>
        <begin position="19"/>
        <end position="1036"/>
    </location>
</feature>
<dbReference type="AlphaFoldDB" id="A0A238UG55"/>
<dbReference type="GO" id="GO:0015344">
    <property type="term" value="F:siderophore uptake transmembrane transporter activity"/>
    <property type="evidence" value="ECO:0007669"/>
    <property type="project" value="TreeGrafter"/>
</dbReference>
<organism evidence="9 10">
    <name type="scientific">Tenacibaculum jejuense</name>
    <dbReference type="NCBI Taxonomy" id="584609"/>
    <lineage>
        <taxon>Bacteria</taxon>
        <taxon>Pseudomonadati</taxon>
        <taxon>Bacteroidota</taxon>
        <taxon>Flavobacteriia</taxon>
        <taxon>Flavobacteriales</taxon>
        <taxon>Flavobacteriaceae</taxon>
        <taxon>Tenacibaculum</taxon>
    </lineage>
</organism>
<dbReference type="KEGG" id="tje:TJEJU_3907"/>
<dbReference type="Gene3D" id="2.40.170.20">
    <property type="entry name" value="TonB-dependent receptor, beta-barrel domain"/>
    <property type="match status" value="1"/>
</dbReference>
<reference evidence="9 10" key="1">
    <citation type="submission" date="2017-07" db="EMBL/GenBank/DDBJ databases">
        <authorList>
            <person name="Sun Z.S."/>
            <person name="Albrecht U."/>
            <person name="Echele G."/>
            <person name="Lee C.C."/>
        </authorList>
    </citation>
    <scope>NUCLEOTIDE SEQUENCE [LARGE SCALE GENOMIC DNA]</scope>
    <source>
        <strain evidence="10">type strain: KCTC 22618</strain>
    </source>
</reference>
<dbReference type="OrthoDB" id="9768147at2"/>
<dbReference type="InterPro" id="IPR039426">
    <property type="entry name" value="TonB-dep_rcpt-like"/>
</dbReference>
<dbReference type="GO" id="GO:0044718">
    <property type="term" value="P:siderophore transmembrane transport"/>
    <property type="evidence" value="ECO:0007669"/>
    <property type="project" value="TreeGrafter"/>
</dbReference>
<gene>
    <name evidence="9" type="ORF">TJEJU_3907</name>
</gene>
<evidence type="ECO:0000256" key="1">
    <source>
        <dbReference type="ARBA" id="ARBA00004571"/>
    </source>
</evidence>
<dbReference type="PANTHER" id="PTHR30069">
    <property type="entry name" value="TONB-DEPENDENT OUTER MEMBRANE RECEPTOR"/>
    <property type="match status" value="1"/>
</dbReference>
<evidence type="ECO:0000313" key="9">
    <source>
        <dbReference type="EMBL" id="SNR17538.1"/>
    </source>
</evidence>
<evidence type="ECO:0000256" key="6">
    <source>
        <dbReference type="ARBA" id="ARBA00023237"/>
    </source>
</evidence>
<evidence type="ECO:0000256" key="5">
    <source>
        <dbReference type="ARBA" id="ARBA00023136"/>
    </source>
</evidence>
<name>A0A238UG55_9FLAO</name>
<keyword evidence="2" id="KW-0813">Transport</keyword>
<keyword evidence="10" id="KW-1185">Reference proteome</keyword>
<comment type="subcellular location">
    <subcellularLocation>
        <location evidence="1">Cell outer membrane</location>
        <topology evidence="1">Multi-pass membrane protein</topology>
    </subcellularLocation>
</comment>
<dbReference type="GO" id="GO:0009279">
    <property type="term" value="C:cell outer membrane"/>
    <property type="evidence" value="ECO:0007669"/>
    <property type="project" value="UniProtKB-SubCell"/>
</dbReference>
<proteinExistence type="predicted"/>
<keyword evidence="3" id="KW-1134">Transmembrane beta strand</keyword>
<dbReference type="PANTHER" id="PTHR30069:SF46">
    <property type="entry name" value="OAR PROTEIN"/>
    <property type="match status" value="1"/>
</dbReference>
<dbReference type="Proteomes" id="UP000215214">
    <property type="component" value="Chromosome TJEJU"/>
</dbReference>
<accession>A0A238UG55</accession>
<keyword evidence="6" id="KW-0998">Cell outer membrane</keyword>
<evidence type="ECO:0000256" key="7">
    <source>
        <dbReference type="SAM" id="SignalP"/>
    </source>
</evidence>
<evidence type="ECO:0000256" key="2">
    <source>
        <dbReference type="ARBA" id="ARBA00022448"/>
    </source>
</evidence>
<evidence type="ECO:0000256" key="4">
    <source>
        <dbReference type="ARBA" id="ARBA00022692"/>
    </source>
</evidence>
<evidence type="ECO:0000313" key="10">
    <source>
        <dbReference type="Proteomes" id="UP000215214"/>
    </source>
</evidence>
<keyword evidence="5" id="KW-0472">Membrane</keyword>
<dbReference type="Gene3D" id="2.60.40.1120">
    <property type="entry name" value="Carboxypeptidase-like, regulatory domain"/>
    <property type="match status" value="1"/>
</dbReference>